<reference evidence="9 10" key="1">
    <citation type="journal article" date="2019" name="Sci. Rep.">
        <title>Comparative genomics of chytrid fungi reveal insights into the obligate biotrophic and pathogenic lifestyle of Synchytrium endobioticum.</title>
        <authorList>
            <person name="van de Vossenberg B.T.L.H."/>
            <person name="Warris S."/>
            <person name="Nguyen H.D.T."/>
            <person name="van Gent-Pelzer M.P.E."/>
            <person name="Joly D.L."/>
            <person name="van de Geest H.C."/>
            <person name="Bonants P.J.M."/>
            <person name="Smith D.S."/>
            <person name="Levesque C.A."/>
            <person name="van der Lee T.A.J."/>
        </authorList>
    </citation>
    <scope>NUCLEOTIDE SEQUENCE [LARGE SCALE GENOMIC DNA]</scope>
    <source>
        <strain evidence="9 10">JEL517</strain>
    </source>
</reference>
<dbReference type="SMART" id="SM00220">
    <property type="entry name" value="S_TKc"/>
    <property type="match status" value="1"/>
</dbReference>
<keyword evidence="3" id="KW-0808">Transferase</keyword>
<protein>
    <recommendedName>
        <fullName evidence="8">Protein kinase domain-containing protein</fullName>
    </recommendedName>
</protein>
<comment type="caution">
    <text evidence="9">The sequence shown here is derived from an EMBL/GenBank/DDBJ whole genome shotgun (WGS) entry which is preliminary data.</text>
</comment>
<sequence>MPRPKSADSEFLQLISATNVNIIGNYILGRTIGEGSFGKVAIKIVDKIHAPAVIREASHVETWRHLHHPNIVQLYEVLTTETKIYMVTEWVSGGEVFDYVVQRGKLDDTGLESRRIFRQIVEAVGYCHEKSFVHRDLKLENILLTDDLQIKVIDFGFTREYNERRLLDTYCGSVAYAAPEMISGKKYSGPQADVWSLGVILYTLLCGYLPFDDDNDANIHKKILDVEFDTPSILKLEASERLTIPSILAHPWLSDADGPSSLRTSPPTPFGNRPDEVSLAQQLMDSGFDVANILASVRSHACDSASALWYLLLQKTRNLNPVLASEPSSPTSPIPAFIFSDSRRSSSQTLRPTDLDRLAAQGVSQRRKSVEATAPGEAGQKLLSGSSSVTGRRGMMMEAMKNTATVTRYPPSRRSSKEGSAGLGGVLEIPSPISPRKTSGVVIEEDEQEDETWTSSAVSNSANMIRRPSSPTSLSNWDNERQRTESVISDTSEVSSRAQSVIRTSFTSSARKRGRGGLKARYGQSRLDSFPGDEPNSTSNNNSTGSWDDDEPLS</sequence>
<gene>
    <name evidence="9" type="ORF">SmJEL517_g05643</name>
</gene>
<dbReference type="InterPro" id="IPR011009">
    <property type="entry name" value="Kinase-like_dom_sf"/>
</dbReference>
<feature type="region of interest" description="Disordered" evidence="7">
    <location>
        <begin position="404"/>
        <end position="554"/>
    </location>
</feature>
<evidence type="ECO:0000313" key="9">
    <source>
        <dbReference type="EMBL" id="TPX30896.1"/>
    </source>
</evidence>
<dbReference type="RefSeq" id="XP_031022456.1">
    <property type="nucleotide sequence ID" value="XM_031171569.1"/>
</dbReference>
<dbReference type="STRING" id="1806994.A0A507BYT4"/>
<comment type="similarity">
    <text evidence="1">Belongs to the protein kinase superfamily. CAMK Ser/Thr protein kinase family. NIM1 subfamily.</text>
</comment>
<feature type="region of interest" description="Disordered" evidence="7">
    <location>
        <begin position="323"/>
        <end position="392"/>
    </location>
</feature>
<dbReference type="GO" id="GO:0035556">
    <property type="term" value="P:intracellular signal transduction"/>
    <property type="evidence" value="ECO:0007669"/>
    <property type="project" value="TreeGrafter"/>
</dbReference>
<organism evidence="9 10">
    <name type="scientific">Synchytrium microbalum</name>
    <dbReference type="NCBI Taxonomy" id="1806994"/>
    <lineage>
        <taxon>Eukaryota</taxon>
        <taxon>Fungi</taxon>
        <taxon>Fungi incertae sedis</taxon>
        <taxon>Chytridiomycota</taxon>
        <taxon>Chytridiomycota incertae sedis</taxon>
        <taxon>Chytridiomycetes</taxon>
        <taxon>Synchytriales</taxon>
        <taxon>Synchytriaceae</taxon>
        <taxon>Synchytrium</taxon>
    </lineage>
</organism>
<dbReference type="OrthoDB" id="504170at2759"/>
<evidence type="ECO:0000256" key="4">
    <source>
        <dbReference type="ARBA" id="ARBA00022741"/>
    </source>
</evidence>
<dbReference type="PROSITE" id="PS00108">
    <property type="entry name" value="PROTEIN_KINASE_ST"/>
    <property type="match status" value="1"/>
</dbReference>
<dbReference type="FunFam" id="1.10.510.10:FF:000571">
    <property type="entry name" value="Maternal embryonic leucine zipper kinase"/>
    <property type="match status" value="1"/>
</dbReference>
<keyword evidence="10" id="KW-1185">Reference proteome</keyword>
<evidence type="ECO:0000256" key="5">
    <source>
        <dbReference type="ARBA" id="ARBA00022777"/>
    </source>
</evidence>
<dbReference type="EMBL" id="QEAO01000054">
    <property type="protein sequence ID" value="TPX30896.1"/>
    <property type="molecule type" value="Genomic_DNA"/>
</dbReference>
<feature type="compositionally biased region" description="Polar residues" evidence="7">
    <location>
        <begin position="485"/>
        <end position="509"/>
    </location>
</feature>
<name>A0A507BYT4_9FUNG</name>
<dbReference type="SUPFAM" id="SSF56112">
    <property type="entry name" value="Protein kinase-like (PK-like)"/>
    <property type="match status" value="1"/>
</dbReference>
<keyword evidence="4" id="KW-0547">Nucleotide-binding</keyword>
<evidence type="ECO:0000256" key="6">
    <source>
        <dbReference type="ARBA" id="ARBA00022840"/>
    </source>
</evidence>
<proteinExistence type="inferred from homology"/>
<keyword evidence="5" id="KW-0418">Kinase</keyword>
<keyword evidence="6" id="KW-0067">ATP-binding</keyword>
<evidence type="ECO:0000256" key="2">
    <source>
        <dbReference type="ARBA" id="ARBA00022527"/>
    </source>
</evidence>
<feature type="compositionally biased region" description="Acidic residues" evidence="7">
    <location>
        <begin position="443"/>
        <end position="452"/>
    </location>
</feature>
<keyword evidence="2" id="KW-0723">Serine/threonine-protein kinase</keyword>
<evidence type="ECO:0000313" key="10">
    <source>
        <dbReference type="Proteomes" id="UP000319731"/>
    </source>
</evidence>
<feature type="domain" description="Protein kinase" evidence="8">
    <location>
        <begin position="12"/>
        <end position="253"/>
    </location>
</feature>
<dbReference type="InterPro" id="IPR000719">
    <property type="entry name" value="Prot_kinase_dom"/>
</dbReference>
<dbReference type="InterPro" id="IPR008271">
    <property type="entry name" value="Ser/Thr_kinase_AS"/>
</dbReference>
<evidence type="ECO:0000256" key="7">
    <source>
        <dbReference type="SAM" id="MobiDB-lite"/>
    </source>
</evidence>
<feature type="compositionally biased region" description="Low complexity" evidence="7">
    <location>
        <begin position="536"/>
        <end position="546"/>
    </location>
</feature>
<dbReference type="PROSITE" id="PS50011">
    <property type="entry name" value="PROTEIN_KINASE_DOM"/>
    <property type="match status" value="1"/>
</dbReference>
<evidence type="ECO:0000259" key="8">
    <source>
        <dbReference type="PROSITE" id="PS50011"/>
    </source>
</evidence>
<dbReference type="GeneID" id="42006866"/>
<evidence type="ECO:0000256" key="1">
    <source>
        <dbReference type="ARBA" id="ARBA00010791"/>
    </source>
</evidence>
<feature type="compositionally biased region" description="Polar residues" evidence="7">
    <location>
        <begin position="453"/>
        <end position="477"/>
    </location>
</feature>
<dbReference type="GO" id="GO:0000226">
    <property type="term" value="P:microtubule cytoskeleton organization"/>
    <property type="evidence" value="ECO:0007669"/>
    <property type="project" value="TreeGrafter"/>
</dbReference>
<dbReference type="PANTHER" id="PTHR24346:SF82">
    <property type="entry name" value="KP78A-RELATED"/>
    <property type="match status" value="1"/>
</dbReference>
<dbReference type="GO" id="GO:0004674">
    <property type="term" value="F:protein serine/threonine kinase activity"/>
    <property type="evidence" value="ECO:0007669"/>
    <property type="project" value="UniProtKB-KW"/>
</dbReference>
<dbReference type="Pfam" id="PF00069">
    <property type="entry name" value="Pkinase"/>
    <property type="match status" value="1"/>
</dbReference>
<dbReference type="CDD" id="cd14003">
    <property type="entry name" value="STKc_AMPK-like"/>
    <property type="match status" value="1"/>
</dbReference>
<dbReference type="AlphaFoldDB" id="A0A507BYT4"/>
<dbReference type="Proteomes" id="UP000319731">
    <property type="component" value="Unassembled WGS sequence"/>
</dbReference>
<dbReference type="GO" id="GO:0005737">
    <property type="term" value="C:cytoplasm"/>
    <property type="evidence" value="ECO:0007669"/>
    <property type="project" value="TreeGrafter"/>
</dbReference>
<dbReference type="Gene3D" id="1.10.510.10">
    <property type="entry name" value="Transferase(Phosphotransferase) domain 1"/>
    <property type="match status" value="1"/>
</dbReference>
<evidence type="ECO:0000256" key="3">
    <source>
        <dbReference type="ARBA" id="ARBA00022679"/>
    </source>
</evidence>
<accession>A0A507BYT4</accession>
<dbReference type="PANTHER" id="PTHR24346">
    <property type="entry name" value="MAP/MICROTUBULE AFFINITY-REGULATING KINASE"/>
    <property type="match status" value="1"/>
</dbReference>
<dbReference type="GO" id="GO:0005524">
    <property type="term" value="F:ATP binding"/>
    <property type="evidence" value="ECO:0007669"/>
    <property type="project" value="UniProtKB-KW"/>
</dbReference>